<sequence length="93" mass="10395">MLVPVVVVVPQHHLLEYCELQGLVLSRDGKQPVWDTKKKQKIQMVIREQPSTGKITVAKICLKKSCTPPLTTVMRQPGGKWSMTAKMAVTMPP</sequence>
<name>A0A0E9X571_ANGAN</name>
<organism evidence="1">
    <name type="scientific">Anguilla anguilla</name>
    <name type="common">European freshwater eel</name>
    <name type="synonym">Muraena anguilla</name>
    <dbReference type="NCBI Taxonomy" id="7936"/>
    <lineage>
        <taxon>Eukaryota</taxon>
        <taxon>Metazoa</taxon>
        <taxon>Chordata</taxon>
        <taxon>Craniata</taxon>
        <taxon>Vertebrata</taxon>
        <taxon>Euteleostomi</taxon>
        <taxon>Actinopterygii</taxon>
        <taxon>Neopterygii</taxon>
        <taxon>Teleostei</taxon>
        <taxon>Anguilliformes</taxon>
        <taxon>Anguillidae</taxon>
        <taxon>Anguilla</taxon>
    </lineage>
</organism>
<reference evidence="1" key="2">
    <citation type="journal article" date="2015" name="Fish Shellfish Immunol.">
        <title>Early steps in the European eel (Anguilla anguilla)-Vibrio vulnificus interaction in the gills: Role of the RtxA13 toxin.</title>
        <authorList>
            <person name="Callol A."/>
            <person name="Pajuelo D."/>
            <person name="Ebbesson L."/>
            <person name="Teles M."/>
            <person name="MacKenzie S."/>
            <person name="Amaro C."/>
        </authorList>
    </citation>
    <scope>NUCLEOTIDE SEQUENCE</scope>
</reference>
<dbReference type="EMBL" id="GBXM01010715">
    <property type="protein sequence ID" value="JAH97862.1"/>
    <property type="molecule type" value="Transcribed_RNA"/>
</dbReference>
<reference evidence="1" key="1">
    <citation type="submission" date="2014-11" db="EMBL/GenBank/DDBJ databases">
        <authorList>
            <person name="Amaro Gonzalez C."/>
        </authorList>
    </citation>
    <scope>NUCLEOTIDE SEQUENCE</scope>
</reference>
<protein>
    <submittedName>
        <fullName evidence="1">Uncharacterized protein</fullName>
    </submittedName>
</protein>
<accession>A0A0E9X571</accession>
<evidence type="ECO:0000313" key="1">
    <source>
        <dbReference type="EMBL" id="JAH97862.1"/>
    </source>
</evidence>
<proteinExistence type="predicted"/>
<dbReference type="AlphaFoldDB" id="A0A0E9X571"/>